<comment type="caution">
    <text evidence="2">The sequence shown here is derived from an EMBL/GenBank/DDBJ whole genome shotgun (WGS) entry which is preliminary data.</text>
</comment>
<accession>A0AAD4BZR1</accession>
<sequence length="118" mass="12594">MLASCLDDVKKKAEEEATKLRADSTNLQRKLGAAQKDGEEVQRTAEEAQDDAENLASTTVTTKAHASLKEEHPCAAIALVKSRAEARQLGGSSNGTGVEMEQLNVEPTGMLLVMPSIE</sequence>
<feature type="region of interest" description="Disordered" evidence="1">
    <location>
        <begin position="15"/>
        <end position="55"/>
    </location>
</feature>
<reference evidence="2" key="1">
    <citation type="submission" date="2019-10" db="EMBL/GenBank/DDBJ databases">
        <authorList>
            <consortium name="DOE Joint Genome Institute"/>
            <person name="Kuo A."/>
            <person name="Miyauchi S."/>
            <person name="Kiss E."/>
            <person name="Drula E."/>
            <person name="Kohler A."/>
            <person name="Sanchez-Garcia M."/>
            <person name="Andreopoulos B."/>
            <person name="Barry K.W."/>
            <person name="Bonito G."/>
            <person name="Buee M."/>
            <person name="Carver A."/>
            <person name="Chen C."/>
            <person name="Cichocki N."/>
            <person name="Clum A."/>
            <person name="Culley D."/>
            <person name="Crous P.W."/>
            <person name="Fauchery L."/>
            <person name="Girlanda M."/>
            <person name="Hayes R."/>
            <person name="Keri Z."/>
            <person name="LaButti K."/>
            <person name="Lipzen A."/>
            <person name="Lombard V."/>
            <person name="Magnuson J."/>
            <person name="Maillard F."/>
            <person name="Morin E."/>
            <person name="Murat C."/>
            <person name="Nolan M."/>
            <person name="Ohm R."/>
            <person name="Pangilinan J."/>
            <person name="Pereira M."/>
            <person name="Perotto S."/>
            <person name="Peter M."/>
            <person name="Riley R."/>
            <person name="Sitrit Y."/>
            <person name="Stielow B."/>
            <person name="Szollosi G."/>
            <person name="Zifcakova L."/>
            <person name="Stursova M."/>
            <person name="Spatafora J.W."/>
            <person name="Tedersoo L."/>
            <person name="Vaario L.-M."/>
            <person name="Yamada A."/>
            <person name="Yan M."/>
            <person name="Wang P."/>
            <person name="Xu J."/>
            <person name="Bruns T."/>
            <person name="Baldrian P."/>
            <person name="Vilgalys R."/>
            <person name="Henrissat B."/>
            <person name="Grigoriev I.V."/>
            <person name="Hibbett D."/>
            <person name="Nagy L.G."/>
            <person name="Martin F.M."/>
        </authorList>
    </citation>
    <scope>NUCLEOTIDE SEQUENCE</scope>
    <source>
        <strain evidence="2">BED1</strain>
    </source>
</reference>
<dbReference type="AlphaFoldDB" id="A0AAD4BZR1"/>
<dbReference type="EMBL" id="WHUW01000006">
    <property type="protein sequence ID" value="KAF8444573.1"/>
    <property type="molecule type" value="Genomic_DNA"/>
</dbReference>
<keyword evidence="3" id="KW-1185">Reference proteome</keyword>
<proteinExistence type="predicted"/>
<organism evidence="2 3">
    <name type="scientific">Boletus edulis BED1</name>
    <dbReference type="NCBI Taxonomy" id="1328754"/>
    <lineage>
        <taxon>Eukaryota</taxon>
        <taxon>Fungi</taxon>
        <taxon>Dikarya</taxon>
        <taxon>Basidiomycota</taxon>
        <taxon>Agaricomycotina</taxon>
        <taxon>Agaricomycetes</taxon>
        <taxon>Agaricomycetidae</taxon>
        <taxon>Boletales</taxon>
        <taxon>Boletineae</taxon>
        <taxon>Boletaceae</taxon>
        <taxon>Boletoideae</taxon>
        <taxon>Boletus</taxon>
    </lineage>
</organism>
<feature type="compositionally biased region" description="Basic and acidic residues" evidence="1">
    <location>
        <begin position="36"/>
        <end position="46"/>
    </location>
</feature>
<protein>
    <submittedName>
        <fullName evidence="2">Uncharacterized protein</fullName>
    </submittedName>
</protein>
<reference evidence="2" key="2">
    <citation type="journal article" date="2020" name="Nat. Commun.">
        <title>Large-scale genome sequencing of mycorrhizal fungi provides insights into the early evolution of symbiotic traits.</title>
        <authorList>
            <person name="Miyauchi S."/>
            <person name="Kiss E."/>
            <person name="Kuo A."/>
            <person name="Drula E."/>
            <person name="Kohler A."/>
            <person name="Sanchez-Garcia M."/>
            <person name="Morin E."/>
            <person name="Andreopoulos B."/>
            <person name="Barry K.W."/>
            <person name="Bonito G."/>
            <person name="Buee M."/>
            <person name="Carver A."/>
            <person name="Chen C."/>
            <person name="Cichocki N."/>
            <person name="Clum A."/>
            <person name="Culley D."/>
            <person name="Crous P.W."/>
            <person name="Fauchery L."/>
            <person name="Girlanda M."/>
            <person name="Hayes R.D."/>
            <person name="Keri Z."/>
            <person name="LaButti K."/>
            <person name="Lipzen A."/>
            <person name="Lombard V."/>
            <person name="Magnuson J."/>
            <person name="Maillard F."/>
            <person name="Murat C."/>
            <person name="Nolan M."/>
            <person name="Ohm R.A."/>
            <person name="Pangilinan J."/>
            <person name="Pereira M.F."/>
            <person name="Perotto S."/>
            <person name="Peter M."/>
            <person name="Pfister S."/>
            <person name="Riley R."/>
            <person name="Sitrit Y."/>
            <person name="Stielow J.B."/>
            <person name="Szollosi G."/>
            <person name="Zifcakova L."/>
            <person name="Stursova M."/>
            <person name="Spatafora J.W."/>
            <person name="Tedersoo L."/>
            <person name="Vaario L.M."/>
            <person name="Yamada A."/>
            <person name="Yan M."/>
            <person name="Wang P."/>
            <person name="Xu J."/>
            <person name="Bruns T."/>
            <person name="Baldrian P."/>
            <person name="Vilgalys R."/>
            <person name="Dunand C."/>
            <person name="Henrissat B."/>
            <person name="Grigoriev I.V."/>
            <person name="Hibbett D."/>
            <person name="Nagy L.G."/>
            <person name="Martin F.M."/>
        </authorList>
    </citation>
    <scope>NUCLEOTIDE SEQUENCE</scope>
    <source>
        <strain evidence="2">BED1</strain>
    </source>
</reference>
<evidence type="ECO:0000313" key="3">
    <source>
        <dbReference type="Proteomes" id="UP001194468"/>
    </source>
</evidence>
<evidence type="ECO:0000313" key="2">
    <source>
        <dbReference type="EMBL" id="KAF8444573.1"/>
    </source>
</evidence>
<gene>
    <name evidence="2" type="ORF">L210DRAFT_3033086</name>
</gene>
<dbReference type="Proteomes" id="UP001194468">
    <property type="component" value="Unassembled WGS sequence"/>
</dbReference>
<name>A0AAD4BZR1_BOLED</name>
<evidence type="ECO:0000256" key="1">
    <source>
        <dbReference type="SAM" id="MobiDB-lite"/>
    </source>
</evidence>